<feature type="region of interest" description="Disordered" evidence="1">
    <location>
        <begin position="115"/>
        <end position="141"/>
    </location>
</feature>
<proteinExistence type="predicted"/>
<accession>A0A4U6TGG1</accession>
<keyword evidence="3" id="KW-1185">Reference proteome</keyword>
<dbReference type="AlphaFoldDB" id="A0A4U6TGG1"/>
<name>A0A4U6TGG1_SETVI</name>
<dbReference type="Gramene" id="TKW01411">
    <property type="protein sequence ID" value="TKW01411"/>
    <property type="gene ID" value="SEVIR_8G178300v2"/>
</dbReference>
<dbReference type="Proteomes" id="UP000298652">
    <property type="component" value="Chromosome 8"/>
</dbReference>
<protein>
    <submittedName>
        <fullName evidence="2">Uncharacterized protein</fullName>
    </submittedName>
</protein>
<reference evidence="2" key="1">
    <citation type="submission" date="2019-03" db="EMBL/GenBank/DDBJ databases">
        <title>WGS assembly of Setaria viridis.</title>
        <authorList>
            <person name="Huang P."/>
            <person name="Jenkins J."/>
            <person name="Grimwood J."/>
            <person name="Barry K."/>
            <person name="Healey A."/>
            <person name="Mamidi S."/>
            <person name="Sreedasyam A."/>
            <person name="Shu S."/>
            <person name="Feldman M."/>
            <person name="Wu J."/>
            <person name="Yu Y."/>
            <person name="Chen C."/>
            <person name="Johnson J."/>
            <person name="Rokhsar D."/>
            <person name="Baxter I."/>
            <person name="Schmutz J."/>
            <person name="Brutnell T."/>
            <person name="Kellogg E."/>
        </authorList>
    </citation>
    <scope>NUCLEOTIDE SEQUENCE [LARGE SCALE GENOMIC DNA]</scope>
</reference>
<gene>
    <name evidence="2" type="ORF">SEVIR_8G178300v2</name>
</gene>
<evidence type="ECO:0000313" key="3">
    <source>
        <dbReference type="Proteomes" id="UP000298652"/>
    </source>
</evidence>
<sequence length="240" mass="26359">MAGATPSTAAGGGTYDRSRLRTIPRTYPRLPKREESKRKEVLTVSRRCGDGGRKRRRRRAYRQGCWTTTRLGCSWGVCGGVGERNRREVRRDGRILLGGGGGGLDREAAAVKRAAVKRRRGNASKSLGAGVPDGEEGARRDPKRVDLGMKEELSAISKEDPEADEFLGPVGARMKEEDSRCHNNGKTDPKAFIMSFETAIQSIHGDEKGRIETLRSFVKPFIHVKCKASGLSERTIIHAA</sequence>
<evidence type="ECO:0000313" key="2">
    <source>
        <dbReference type="EMBL" id="TKW01411.1"/>
    </source>
</evidence>
<organism evidence="2 3">
    <name type="scientific">Setaria viridis</name>
    <name type="common">Green bristlegrass</name>
    <name type="synonym">Setaria italica subsp. viridis</name>
    <dbReference type="NCBI Taxonomy" id="4556"/>
    <lineage>
        <taxon>Eukaryota</taxon>
        <taxon>Viridiplantae</taxon>
        <taxon>Streptophyta</taxon>
        <taxon>Embryophyta</taxon>
        <taxon>Tracheophyta</taxon>
        <taxon>Spermatophyta</taxon>
        <taxon>Magnoliopsida</taxon>
        <taxon>Liliopsida</taxon>
        <taxon>Poales</taxon>
        <taxon>Poaceae</taxon>
        <taxon>PACMAD clade</taxon>
        <taxon>Panicoideae</taxon>
        <taxon>Panicodae</taxon>
        <taxon>Paniceae</taxon>
        <taxon>Cenchrinae</taxon>
        <taxon>Setaria</taxon>
    </lineage>
</organism>
<dbReference type="EMBL" id="CM016559">
    <property type="protein sequence ID" value="TKW01411.1"/>
    <property type="molecule type" value="Genomic_DNA"/>
</dbReference>
<evidence type="ECO:0000256" key="1">
    <source>
        <dbReference type="SAM" id="MobiDB-lite"/>
    </source>
</evidence>
<feature type="region of interest" description="Disordered" evidence="1">
    <location>
        <begin position="1"/>
        <end position="38"/>
    </location>
</feature>